<sequence length="285" mass="33330">MFYLQDIEATRALYDDKDSSRKVAKLMASCMNVNTVKYGVLLIQIVEEVRQKERAISIIEKCASISPLLDEEEDKNKLMEIWKLLTDRPHPPSFAHSSSFPDPMKQETSWADIGFQNPQSDFRGVGRLGLLNLFYFAKTHRLRAREVLEESLQPAMWFPFAATGLNITMWLLEFLKAGKLSCFFYRNTMGPLEIFNAFYCFCFLEFSRFWKISRPADILQFGEVSLQFKNHLQKILQELSKEAPQGEWSLAADTGEQLVEELRWWIDGEIHPHRNRRRLYTIMNV</sequence>
<evidence type="ECO:0000313" key="2">
    <source>
        <dbReference type="EMBL" id="KAF8820903.1"/>
    </source>
</evidence>
<dbReference type="PROSITE" id="PS51335">
    <property type="entry name" value="ELMO"/>
    <property type="match status" value="1"/>
</dbReference>
<dbReference type="Pfam" id="PF04727">
    <property type="entry name" value="ELMO_CED12"/>
    <property type="match status" value="1"/>
</dbReference>
<organism evidence="2 3">
    <name type="scientific">Cardiosporidium cionae</name>
    <dbReference type="NCBI Taxonomy" id="476202"/>
    <lineage>
        <taxon>Eukaryota</taxon>
        <taxon>Sar</taxon>
        <taxon>Alveolata</taxon>
        <taxon>Apicomplexa</taxon>
        <taxon>Aconoidasida</taxon>
        <taxon>Nephromycida</taxon>
        <taxon>Cardiosporidium</taxon>
    </lineage>
</organism>
<reference evidence="2 3" key="1">
    <citation type="journal article" date="2020" name="bioRxiv">
        <title>Metabolic contributions of an alphaproteobacterial endosymbiont in the apicomplexan Cardiosporidium cionae.</title>
        <authorList>
            <person name="Hunter E.S."/>
            <person name="Paight C.J."/>
            <person name="Lane C.E."/>
        </authorList>
    </citation>
    <scope>NUCLEOTIDE SEQUENCE [LARGE SCALE GENOMIC DNA]</scope>
    <source>
        <strain evidence="2">ESH_2018</strain>
    </source>
</reference>
<comment type="caution">
    <text evidence="2">The sequence shown here is derived from an EMBL/GenBank/DDBJ whole genome shotgun (WGS) entry which is preliminary data.</text>
</comment>
<keyword evidence="3" id="KW-1185">Reference proteome</keyword>
<proteinExistence type="predicted"/>
<evidence type="ECO:0000313" key="3">
    <source>
        <dbReference type="Proteomes" id="UP000823046"/>
    </source>
</evidence>
<gene>
    <name evidence="2" type="ORF">IE077_002678</name>
</gene>
<dbReference type="InterPro" id="IPR006816">
    <property type="entry name" value="ELMO_dom"/>
</dbReference>
<dbReference type="PANTHER" id="PTHR12771">
    <property type="entry name" value="ENGULFMENT AND CELL MOTILITY"/>
    <property type="match status" value="1"/>
</dbReference>
<feature type="domain" description="ELMO" evidence="1">
    <location>
        <begin position="73"/>
        <end position="236"/>
    </location>
</feature>
<dbReference type="EMBL" id="JADAQX010000274">
    <property type="protein sequence ID" value="KAF8820903.1"/>
    <property type="molecule type" value="Genomic_DNA"/>
</dbReference>
<protein>
    <recommendedName>
        <fullName evidence="1">ELMO domain-containing protein</fullName>
    </recommendedName>
</protein>
<name>A0ABQ7JA72_9APIC</name>
<dbReference type="Proteomes" id="UP000823046">
    <property type="component" value="Unassembled WGS sequence"/>
</dbReference>
<dbReference type="InterPro" id="IPR050868">
    <property type="entry name" value="ELMO_domain-containing"/>
</dbReference>
<evidence type="ECO:0000259" key="1">
    <source>
        <dbReference type="PROSITE" id="PS51335"/>
    </source>
</evidence>
<accession>A0ABQ7JA72</accession>